<organism evidence="3 4">
    <name type="scientific">Candidatus Nitrotoga arctica</name>
    <dbReference type="NCBI Taxonomy" id="453162"/>
    <lineage>
        <taxon>Bacteria</taxon>
        <taxon>Pseudomonadati</taxon>
        <taxon>Pseudomonadota</taxon>
        <taxon>Betaproteobacteria</taxon>
        <taxon>Nitrosomonadales</taxon>
        <taxon>Gallionellaceae</taxon>
        <taxon>Candidatus Nitrotoga</taxon>
    </lineage>
</organism>
<dbReference type="Pfam" id="PF07589">
    <property type="entry name" value="PEP-CTERM"/>
    <property type="match status" value="1"/>
</dbReference>
<sequence length="226" mass="23755">MNKLLKYGIVTTALMMFAGGASAAALCSVSNPNPGGMQKSNVTYNGAASNDCYGVIMGNDNVKGTINTELASLWGGSTDLWKLLAKDDTPGATGTGTGTFLGINFSLTTTAGKSGDWALTGTDTNFPTILPTFLDFIVVLKASDRFGAWLLDDVKFDGNDGGTWSINFLNNGGKIPDLSHLSLYVREGTNPPCTDCDFVTVPEPTTLLLMSAGLFGFGLARRRKSA</sequence>
<dbReference type="EMBL" id="OU912926">
    <property type="protein sequence ID" value="CAG9933665.1"/>
    <property type="molecule type" value="Genomic_DNA"/>
</dbReference>
<dbReference type="RefSeq" id="WP_239797415.1">
    <property type="nucleotide sequence ID" value="NZ_OU912926.1"/>
</dbReference>
<feature type="signal peptide" evidence="1">
    <location>
        <begin position="1"/>
        <end position="23"/>
    </location>
</feature>
<reference evidence="3 4" key="1">
    <citation type="submission" date="2021-10" db="EMBL/GenBank/DDBJ databases">
        <authorList>
            <person name="Koch H."/>
        </authorList>
    </citation>
    <scope>NUCLEOTIDE SEQUENCE [LARGE SCALE GENOMIC DNA]</scope>
    <source>
        <strain evidence="3">6680</strain>
    </source>
</reference>
<protein>
    <submittedName>
        <fullName evidence="3">PEP-CTERM protein-sorting domain-containing protein</fullName>
    </submittedName>
</protein>
<dbReference type="InterPro" id="IPR013424">
    <property type="entry name" value="Ice-binding_C"/>
</dbReference>
<evidence type="ECO:0000256" key="1">
    <source>
        <dbReference type="SAM" id="SignalP"/>
    </source>
</evidence>
<evidence type="ECO:0000313" key="4">
    <source>
        <dbReference type="Proteomes" id="UP000839052"/>
    </source>
</evidence>
<gene>
    <name evidence="3" type="ORF">NTG6680_2416</name>
</gene>
<evidence type="ECO:0000313" key="3">
    <source>
        <dbReference type="EMBL" id="CAG9933665.1"/>
    </source>
</evidence>
<evidence type="ECO:0000259" key="2">
    <source>
        <dbReference type="Pfam" id="PF07589"/>
    </source>
</evidence>
<name>A0ABN8AR83_9PROT</name>
<accession>A0ABN8AR83</accession>
<proteinExistence type="predicted"/>
<keyword evidence="1" id="KW-0732">Signal</keyword>
<feature type="chain" id="PRO_5047239799" evidence="1">
    <location>
        <begin position="24"/>
        <end position="226"/>
    </location>
</feature>
<dbReference type="NCBIfam" id="TIGR02595">
    <property type="entry name" value="PEP_CTERM"/>
    <property type="match status" value="1"/>
</dbReference>
<feature type="domain" description="Ice-binding protein C-terminal" evidence="2">
    <location>
        <begin position="200"/>
        <end position="222"/>
    </location>
</feature>
<dbReference type="Proteomes" id="UP000839052">
    <property type="component" value="Chromosome"/>
</dbReference>
<keyword evidence="4" id="KW-1185">Reference proteome</keyword>